<keyword evidence="3" id="KW-0489">Methyltransferase</keyword>
<dbReference type="GO" id="GO:0102208">
    <property type="term" value="F:2-polyprenyl-6-hydroxyphenol methylase activity"/>
    <property type="evidence" value="ECO:0007669"/>
    <property type="project" value="UniProtKB-EC"/>
</dbReference>
<dbReference type="CDD" id="cd02440">
    <property type="entry name" value="AdoMet_MTases"/>
    <property type="match status" value="1"/>
</dbReference>
<keyword evidence="3" id="KW-0830">Ubiquinone</keyword>
<feature type="domain" description="Methyltransferase" evidence="2">
    <location>
        <begin position="43"/>
        <end position="134"/>
    </location>
</feature>
<dbReference type="PANTHER" id="PTHR43861:SF3">
    <property type="entry name" value="PUTATIVE (AFU_ORTHOLOGUE AFUA_2G14390)-RELATED"/>
    <property type="match status" value="1"/>
</dbReference>
<organism evidence="3 4">
    <name type="scientific">Acaryochloris thomasi RCC1774</name>
    <dbReference type="NCBI Taxonomy" id="1764569"/>
    <lineage>
        <taxon>Bacteria</taxon>
        <taxon>Bacillati</taxon>
        <taxon>Cyanobacteriota</taxon>
        <taxon>Cyanophyceae</taxon>
        <taxon>Acaryochloridales</taxon>
        <taxon>Acaryochloridaceae</taxon>
        <taxon>Acaryochloris</taxon>
        <taxon>Acaryochloris thomasi</taxon>
    </lineage>
</organism>
<evidence type="ECO:0000259" key="2">
    <source>
        <dbReference type="Pfam" id="PF13649"/>
    </source>
</evidence>
<dbReference type="SUPFAM" id="SSF53335">
    <property type="entry name" value="S-adenosyl-L-methionine-dependent methyltransferases"/>
    <property type="match status" value="1"/>
</dbReference>
<comment type="caution">
    <text evidence="3">The sequence shown here is derived from an EMBL/GenBank/DDBJ whole genome shotgun (WGS) entry which is preliminary data.</text>
</comment>
<evidence type="ECO:0000313" key="3">
    <source>
        <dbReference type="EMBL" id="PZD73296.1"/>
    </source>
</evidence>
<evidence type="ECO:0000313" key="4">
    <source>
        <dbReference type="Proteomes" id="UP000248857"/>
    </source>
</evidence>
<dbReference type="InterPro" id="IPR029063">
    <property type="entry name" value="SAM-dependent_MTases_sf"/>
</dbReference>
<accession>A0A2W1JJ74</accession>
<dbReference type="OrthoDB" id="9804312at2"/>
<dbReference type="EMBL" id="PQWO01000006">
    <property type="protein sequence ID" value="PZD73296.1"/>
    <property type="molecule type" value="Genomic_DNA"/>
</dbReference>
<dbReference type="GO" id="GO:0032259">
    <property type="term" value="P:methylation"/>
    <property type="evidence" value="ECO:0007669"/>
    <property type="project" value="UniProtKB-KW"/>
</dbReference>
<dbReference type="Gene3D" id="3.40.50.150">
    <property type="entry name" value="Vaccinia Virus protein VP39"/>
    <property type="match status" value="1"/>
</dbReference>
<dbReference type="Pfam" id="PF13649">
    <property type="entry name" value="Methyltransf_25"/>
    <property type="match status" value="1"/>
</dbReference>
<dbReference type="InterPro" id="IPR041698">
    <property type="entry name" value="Methyltransf_25"/>
</dbReference>
<proteinExistence type="predicted"/>
<dbReference type="Proteomes" id="UP000248857">
    <property type="component" value="Unassembled WGS sequence"/>
</dbReference>
<evidence type="ECO:0000256" key="1">
    <source>
        <dbReference type="ARBA" id="ARBA00022679"/>
    </source>
</evidence>
<dbReference type="RefSeq" id="WP_110986318.1">
    <property type="nucleotide sequence ID" value="NZ_CAWNWM010000006.1"/>
</dbReference>
<protein>
    <submittedName>
        <fullName evidence="3">Ubiquinone biosynthesis O-methyltransferase</fullName>
        <ecNumber evidence="3">2.1.1.222</ecNumber>
    </submittedName>
</protein>
<name>A0A2W1JJ74_9CYAN</name>
<keyword evidence="4" id="KW-1185">Reference proteome</keyword>
<dbReference type="PANTHER" id="PTHR43861">
    <property type="entry name" value="TRANS-ACONITATE 2-METHYLTRANSFERASE-RELATED"/>
    <property type="match status" value="1"/>
</dbReference>
<sequence length="210" mass="23464">MFTSHTSKFWNDRYGDSNYIYGTAPNQFLTHQQHRLKSGMNALAVGDGEGRNGVWLAQQGLRVLSVDLSAAGLKKAKALATQHNVQLQTDCVDLATWAWPQDQYDLVISIYLHLSPELRPQIHWAMLSALKPGGLLILEAFNPQQIEYQHQYDSGGPKIPEMLYTPELLRQDFANAEVLELTETITDLSEGEGHHGQASVVRLVLQKKAA</sequence>
<dbReference type="AlphaFoldDB" id="A0A2W1JJ74"/>
<keyword evidence="1 3" id="KW-0808">Transferase</keyword>
<dbReference type="EC" id="2.1.1.222" evidence="3"/>
<gene>
    <name evidence="3" type="primary">ubiG_3</name>
    <name evidence="3" type="ORF">C1752_02370</name>
</gene>
<reference evidence="3 4" key="1">
    <citation type="journal article" date="2018" name="Sci. Rep.">
        <title>A novel species of the marine cyanobacterium Acaryochloris with a unique pigment content and lifestyle.</title>
        <authorList>
            <person name="Partensky F."/>
            <person name="Six C."/>
            <person name="Ratin M."/>
            <person name="Garczarek L."/>
            <person name="Vaulot D."/>
            <person name="Probert I."/>
            <person name="Calteau A."/>
            <person name="Gourvil P."/>
            <person name="Marie D."/>
            <person name="Grebert T."/>
            <person name="Bouchier C."/>
            <person name="Le Panse S."/>
            <person name="Gachenot M."/>
            <person name="Rodriguez F."/>
            <person name="Garrido J.L."/>
        </authorList>
    </citation>
    <scope>NUCLEOTIDE SEQUENCE [LARGE SCALE GENOMIC DNA]</scope>
    <source>
        <strain evidence="3 4">RCC1774</strain>
    </source>
</reference>